<name>A0A2P8CIH4_9BACT</name>
<evidence type="ECO:0000256" key="4">
    <source>
        <dbReference type="ARBA" id="ARBA00022692"/>
    </source>
</evidence>
<dbReference type="Gene3D" id="3.90.550.10">
    <property type="entry name" value="Spore Coat Polysaccharide Biosynthesis Protein SpsA, Chain A"/>
    <property type="match status" value="1"/>
</dbReference>
<accession>A0A2P8CIH4</accession>
<dbReference type="PANTHER" id="PTHR48090:SF3">
    <property type="entry name" value="UNDECAPRENYL-PHOSPHATE 4-DEOXY-4-FORMAMIDO-L-ARABINOSE TRANSFERASE"/>
    <property type="match status" value="1"/>
</dbReference>
<evidence type="ECO:0000256" key="3">
    <source>
        <dbReference type="ARBA" id="ARBA00022679"/>
    </source>
</evidence>
<dbReference type="GO" id="GO:0009103">
    <property type="term" value="P:lipopolysaccharide biosynthetic process"/>
    <property type="evidence" value="ECO:0007669"/>
    <property type="project" value="UniProtKB-KW"/>
</dbReference>
<dbReference type="AlphaFoldDB" id="A0A2P8CIH4"/>
<keyword evidence="3 10" id="KW-0808">Transferase</keyword>
<reference evidence="10 11" key="1">
    <citation type="submission" date="2018-03" db="EMBL/GenBank/DDBJ databases">
        <title>Genomic Encyclopedia of Archaeal and Bacterial Type Strains, Phase II (KMG-II): from individual species to whole genera.</title>
        <authorList>
            <person name="Goeker M."/>
        </authorList>
    </citation>
    <scope>NUCLEOTIDE SEQUENCE [LARGE SCALE GENOMIC DNA]</scope>
    <source>
        <strain evidence="10 11">DSM 27267</strain>
    </source>
</reference>
<dbReference type="EMBL" id="PYGC01000002">
    <property type="protein sequence ID" value="PSK84739.1"/>
    <property type="molecule type" value="Genomic_DNA"/>
</dbReference>
<proteinExistence type="predicted"/>
<dbReference type="PANTHER" id="PTHR48090">
    <property type="entry name" value="UNDECAPRENYL-PHOSPHATE 4-DEOXY-4-FORMAMIDO-L-ARABINOSE TRANSFERASE-RELATED"/>
    <property type="match status" value="1"/>
</dbReference>
<dbReference type="InterPro" id="IPR050256">
    <property type="entry name" value="Glycosyltransferase_2"/>
</dbReference>
<organism evidence="10 11">
    <name type="scientific">Prolixibacter denitrificans</name>
    <dbReference type="NCBI Taxonomy" id="1541063"/>
    <lineage>
        <taxon>Bacteria</taxon>
        <taxon>Pseudomonadati</taxon>
        <taxon>Bacteroidota</taxon>
        <taxon>Bacteroidia</taxon>
        <taxon>Marinilabiliales</taxon>
        <taxon>Prolixibacteraceae</taxon>
        <taxon>Prolixibacter</taxon>
    </lineage>
</organism>
<dbReference type="EMBL" id="BLAU01000001">
    <property type="protein sequence ID" value="GET20905.1"/>
    <property type="molecule type" value="Genomic_DNA"/>
</dbReference>
<dbReference type="Pfam" id="PF00535">
    <property type="entry name" value="Glycos_transf_2"/>
    <property type="match status" value="1"/>
</dbReference>
<keyword evidence="5" id="KW-0448">Lipopolysaccharide biosynthesis</keyword>
<dbReference type="Proteomes" id="UP000240621">
    <property type="component" value="Unassembled WGS sequence"/>
</dbReference>
<keyword evidence="2 9" id="KW-0328">Glycosyltransferase</keyword>
<dbReference type="SUPFAM" id="SSF53448">
    <property type="entry name" value="Nucleotide-diphospho-sugar transferases"/>
    <property type="match status" value="1"/>
</dbReference>
<dbReference type="GO" id="GO:0005886">
    <property type="term" value="C:plasma membrane"/>
    <property type="evidence" value="ECO:0007669"/>
    <property type="project" value="TreeGrafter"/>
</dbReference>
<comment type="caution">
    <text evidence="10">The sequence shown here is derived from an EMBL/GenBank/DDBJ whole genome shotgun (WGS) entry which is preliminary data.</text>
</comment>
<evidence type="ECO:0000313" key="11">
    <source>
        <dbReference type="Proteomes" id="UP000240621"/>
    </source>
</evidence>
<keyword evidence="1" id="KW-1003">Cell membrane</keyword>
<keyword evidence="7" id="KW-0472">Membrane</keyword>
<reference evidence="9 12" key="2">
    <citation type="submission" date="2019-10" db="EMBL/GenBank/DDBJ databases">
        <title>Prolixibacter strains distinguished by the presence of nitrate reductase genes were adept at nitrate-dependent anaerobic corrosion of metallic iron and carbon steel.</title>
        <authorList>
            <person name="Iino T."/>
            <person name="Shono N."/>
            <person name="Ito K."/>
            <person name="Nakamura R."/>
            <person name="Sueoka K."/>
            <person name="Harayama S."/>
            <person name="Ohkuma M."/>
        </authorList>
    </citation>
    <scope>NUCLEOTIDE SEQUENCE [LARGE SCALE GENOMIC DNA]</scope>
    <source>
        <strain evidence="9 12">MIC1-1</strain>
    </source>
</reference>
<dbReference type="Proteomes" id="UP000396862">
    <property type="component" value="Unassembled WGS sequence"/>
</dbReference>
<protein>
    <submittedName>
        <fullName evidence="9">Dolichol-phosphate mannosyltransferase</fullName>
    </submittedName>
    <submittedName>
        <fullName evidence="10">Glycosyltransferase involved in cell wall biosynthesis</fullName>
    </submittedName>
</protein>
<sequence>MVFEFRSNYTEMKENNILTVVVPVYNEESNMDRLEKELSAFAGISSVPTRILFVNDGSTDTSQQQLETMCERNEAFSFIQFRENCGLSAAIKAGIDQAETPLVGYIDADLQTSPEDFNKLLPFANDFALVTGIRVDRKDSFVKKLSSKLANSIRRSITHDGATDTGCPLKIMQTPVARKIPFFDGMHRFLPALIQLEGGTVKEVPVRHFPRVAGESKFHLWNRLGGPLKDLFAYSWMKNRYIRYDIKKRG</sequence>
<evidence type="ECO:0000256" key="6">
    <source>
        <dbReference type="ARBA" id="ARBA00022989"/>
    </source>
</evidence>
<evidence type="ECO:0000256" key="5">
    <source>
        <dbReference type="ARBA" id="ARBA00022985"/>
    </source>
</evidence>
<feature type="domain" description="Glycosyltransferase 2-like" evidence="8">
    <location>
        <begin position="19"/>
        <end position="149"/>
    </location>
</feature>
<dbReference type="InterPro" id="IPR029044">
    <property type="entry name" value="Nucleotide-diphossugar_trans"/>
</dbReference>
<evidence type="ECO:0000259" key="8">
    <source>
        <dbReference type="Pfam" id="PF00535"/>
    </source>
</evidence>
<evidence type="ECO:0000256" key="7">
    <source>
        <dbReference type="ARBA" id="ARBA00023136"/>
    </source>
</evidence>
<evidence type="ECO:0000256" key="1">
    <source>
        <dbReference type="ARBA" id="ARBA00022475"/>
    </source>
</evidence>
<dbReference type="InterPro" id="IPR001173">
    <property type="entry name" value="Glyco_trans_2-like"/>
</dbReference>
<dbReference type="GO" id="GO:0099621">
    <property type="term" value="F:undecaprenyl-phosphate 4-deoxy-4-formamido-L-arabinose transferase activity"/>
    <property type="evidence" value="ECO:0007669"/>
    <property type="project" value="TreeGrafter"/>
</dbReference>
<keyword evidence="4" id="KW-0812">Transmembrane</keyword>
<keyword evidence="12" id="KW-1185">Reference proteome</keyword>
<evidence type="ECO:0000313" key="12">
    <source>
        <dbReference type="Proteomes" id="UP000396862"/>
    </source>
</evidence>
<gene>
    <name evidence="10" type="ORF">CLV93_102530</name>
    <name evidence="9" type="ORF">JCM18694_11510</name>
</gene>
<evidence type="ECO:0000256" key="2">
    <source>
        <dbReference type="ARBA" id="ARBA00022676"/>
    </source>
</evidence>
<evidence type="ECO:0000313" key="9">
    <source>
        <dbReference type="EMBL" id="GET20905.1"/>
    </source>
</evidence>
<evidence type="ECO:0000313" key="10">
    <source>
        <dbReference type="EMBL" id="PSK84739.1"/>
    </source>
</evidence>
<keyword evidence="6" id="KW-1133">Transmembrane helix</keyword>